<reference evidence="1 2" key="1">
    <citation type="submission" date="2012-04" db="EMBL/GenBank/DDBJ databases">
        <authorList>
            <person name="Genoscope - CEA"/>
        </authorList>
    </citation>
    <scope>NUCLEOTIDE SEQUENCE [LARGE SCALE GENOMIC DNA]</scope>
    <source>
        <strain evidence="1 2">9717</strain>
    </source>
</reference>
<dbReference type="HOGENOM" id="CLU_065985_0_0_3"/>
<organism evidence="1 2">
    <name type="scientific">Microcystis aeruginosa PCC 9717</name>
    <dbReference type="NCBI Taxonomy" id="1160286"/>
    <lineage>
        <taxon>Bacteria</taxon>
        <taxon>Bacillati</taxon>
        <taxon>Cyanobacteriota</taxon>
        <taxon>Cyanophyceae</taxon>
        <taxon>Oscillatoriophycideae</taxon>
        <taxon>Chroococcales</taxon>
        <taxon>Microcystaceae</taxon>
        <taxon>Microcystis</taxon>
    </lineage>
</organism>
<gene>
    <name evidence="1" type="ORF">MICAB_900014</name>
</gene>
<name>I4FXV8_MICAE</name>
<evidence type="ECO:0000313" key="2">
    <source>
        <dbReference type="Proteomes" id="UP000003172"/>
    </source>
</evidence>
<proteinExistence type="predicted"/>
<accession>I4FXV8</accession>
<protein>
    <submittedName>
        <fullName evidence="1">Uncharacterized protein</fullName>
    </submittedName>
</protein>
<dbReference type="AlphaFoldDB" id="I4FXV8"/>
<dbReference type="Proteomes" id="UP000003172">
    <property type="component" value="Unassembled WGS sequence"/>
</dbReference>
<dbReference type="EMBL" id="CAII01000883">
    <property type="protein sequence ID" value="CCI00519.1"/>
    <property type="molecule type" value="Genomic_DNA"/>
</dbReference>
<evidence type="ECO:0000313" key="1">
    <source>
        <dbReference type="EMBL" id="CCI00519.1"/>
    </source>
</evidence>
<sequence>MNAMAKRRSEWTEDELDEMLASAGRGVEAISRSERFAIEVEVIQSSRPLSEEEVRDRERLERTVERAFYQAGSALQELRDRRLYRDGYDSFEDYCRGRFGHSRQKANYLITGAAIYRTLSAANCPLLPSSEYQVRPLAVLAPQQQPTVWNEAVAEAGGRTPDHRVVRETVGKYRDKGKANVFEVGEVVGILAKDNPRLKGKNNCWAIVTAVHPRSCDLRLHDGAIDLVKIEYLKELGYTEGDCQTVRRLCERKALATRDRLSRLRERDDLEDTAVAFLGILGKLQRPYLSELEEEMLTMLERYYGLVTD</sequence>
<comment type="caution">
    <text evidence="1">The sequence shown here is derived from an EMBL/GenBank/DDBJ whole genome shotgun (WGS) entry which is preliminary data.</text>
</comment>